<feature type="region of interest" description="Disordered" evidence="1">
    <location>
        <begin position="1"/>
        <end position="27"/>
    </location>
</feature>
<sequence length="97" mass="10821">MSFPHHDPYSQPALASSVHHEEFEQMKHSVSQRDEVIEILMQQAGNEAGDKNNYMESDFQEKDKGKGCLKVLKISFLSLQIQVAVAAGGNQPQLPIL</sequence>
<comment type="caution">
    <text evidence="2">The sequence shown here is derived from an EMBL/GenBank/DDBJ whole genome shotgun (WGS) entry which is preliminary data.</text>
</comment>
<gene>
    <name evidence="2" type="ORF">O181_104017</name>
</gene>
<dbReference type="Proteomes" id="UP000765509">
    <property type="component" value="Unassembled WGS sequence"/>
</dbReference>
<feature type="compositionally biased region" description="Basic and acidic residues" evidence="1">
    <location>
        <begin position="18"/>
        <end position="27"/>
    </location>
</feature>
<accession>A0A9Q3JM91</accession>
<evidence type="ECO:0000256" key="1">
    <source>
        <dbReference type="SAM" id="MobiDB-lite"/>
    </source>
</evidence>
<organism evidence="2 3">
    <name type="scientific">Austropuccinia psidii MF-1</name>
    <dbReference type="NCBI Taxonomy" id="1389203"/>
    <lineage>
        <taxon>Eukaryota</taxon>
        <taxon>Fungi</taxon>
        <taxon>Dikarya</taxon>
        <taxon>Basidiomycota</taxon>
        <taxon>Pucciniomycotina</taxon>
        <taxon>Pucciniomycetes</taxon>
        <taxon>Pucciniales</taxon>
        <taxon>Sphaerophragmiaceae</taxon>
        <taxon>Austropuccinia</taxon>
    </lineage>
</organism>
<reference evidence="2" key="1">
    <citation type="submission" date="2021-03" db="EMBL/GenBank/DDBJ databases">
        <title>Draft genome sequence of rust myrtle Austropuccinia psidii MF-1, a brazilian biotype.</title>
        <authorList>
            <person name="Quecine M.C."/>
            <person name="Pachon D.M.R."/>
            <person name="Bonatelli M.L."/>
            <person name="Correr F.H."/>
            <person name="Franceschini L.M."/>
            <person name="Leite T.F."/>
            <person name="Margarido G.R.A."/>
            <person name="Almeida C.A."/>
            <person name="Ferrarezi J.A."/>
            <person name="Labate C.A."/>
        </authorList>
    </citation>
    <scope>NUCLEOTIDE SEQUENCE</scope>
    <source>
        <strain evidence="2">MF-1</strain>
    </source>
</reference>
<protein>
    <submittedName>
        <fullName evidence="2">Uncharacterized protein</fullName>
    </submittedName>
</protein>
<name>A0A9Q3JM91_9BASI</name>
<evidence type="ECO:0000313" key="2">
    <source>
        <dbReference type="EMBL" id="MBW0564302.1"/>
    </source>
</evidence>
<dbReference type="EMBL" id="AVOT02075633">
    <property type="protein sequence ID" value="MBW0564302.1"/>
    <property type="molecule type" value="Genomic_DNA"/>
</dbReference>
<proteinExistence type="predicted"/>
<keyword evidence="3" id="KW-1185">Reference proteome</keyword>
<dbReference type="AlphaFoldDB" id="A0A9Q3JM91"/>
<evidence type="ECO:0000313" key="3">
    <source>
        <dbReference type="Proteomes" id="UP000765509"/>
    </source>
</evidence>